<keyword evidence="1" id="KW-0378">Hydrolase</keyword>
<organism evidence="1 2">
    <name type="scientific">Caldalkalibacillus uzonensis</name>
    <dbReference type="NCBI Taxonomy" id="353224"/>
    <lineage>
        <taxon>Bacteria</taxon>
        <taxon>Bacillati</taxon>
        <taxon>Bacillota</taxon>
        <taxon>Bacilli</taxon>
        <taxon>Bacillales</taxon>
        <taxon>Bacillaceae</taxon>
        <taxon>Caldalkalibacillus</taxon>
    </lineage>
</organism>
<dbReference type="RefSeq" id="WP_307335278.1">
    <property type="nucleotide sequence ID" value="NZ_JAUSUQ010000002.1"/>
</dbReference>
<sequence length="130" mass="15203">MGLRDFFTNRAETSDTHPNQALQTRYYKTTGQQAMKFLRDVIEQDPRLRLLSYSEEHAEITAEYIKPKKAFVVVSVIMVFPYRTAVDLTISTQTVWPTDFGFSRKQVQFFYRKLDERFEFAGTGLGEKKS</sequence>
<gene>
    <name evidence="1" type="ORF">J2S00_000620</name>
</gene>
<name>A0ABU0CN39_9BACI</name>
<proteinExistence type="predicted"/>
<keyword evidence="2" id="KW-1185">Reference proteome</keyword>
<reference evidence="1 2" key="1">
    <citation type="submission" date="2023-07" db="EMBL/GenBank/DDBJ databases">
        <title>Genomic Encyclopedia of Type Strains, Phase IV (KMG-IV): sequencing the most valuable type-strain genomes for metagenomic binning, comparative biology and taxonomic classification.</title>
        <authorList>
            <person name="Goeker M."/>
        </authorList>
    </citation>
    <scope>NUCLEOTIDE SEQUENCE [LARGE SCALE GENOMIC DNA]</scope>
    <source>
        <strain evidence="1 2">DSM 17740</strain>
    </source>
</reference>
<protein>
    <submittedName>
        <fullName evidence="1">Metalloprotease with PDZ domain</fullName>
    </submittedName>
</protein>
<evidence type="ECO:0000313" key="1">
    <source>
        <dbReference type="EMBL" id="MDQ0337837.1"/>
    </source>
</evidence>
<dbReference type="Proteomes" id="UP001232445">
    <property type="component" value="Unassembled WGS sequence"/>
</dbReference>
<keyword evidence="1" id="KW-0482">Metalloprotease</keyword>
<comment type="caution">
    <text evidence="1">The sequence shown here is derived from an EMBL/GenBank/DDBJ whole genome shotgun (WGS) entry which is preliminary data.</text>
</comment>
<dbReference type="EMBL" id="JAUSUQ010000002">
    <property type="protein sequence ID" value="MDQ0337837.1"/>
    <property type="molecule type" value="Genomic_DNA"/>
</dbReference>
<dbReference type="GO" id="GO:0008237">
    <property type="term" value="F:metallopeptidase activity"/>
    <property type="evidence" value="ECO:0007669"/>
    <property type="project" value="UniProtKB-KW"/>
</dbReference>
<accession>A0ABU0CN39</accession>
<keyword evidence="1" id="KW-0645">Protease</keyword>
<evidence type="ECO:0000313" key="2">
    <source>
        <dbReference type="Proteomes" id="UP001232445"/>
    </source>
</evidence>